<dbReference type="EMBL" id="JAYKBV010000105">
    <property type="protein sequence ID" value="MEB3042011.1"/>
    <property type="molecule type" value="Genomic_DNA"/>
</dbReference>
<dbReference type="Proteomes" id="UP001324270">
    <property type="component" value="Unassembled WGS sequence"/>
</dbReference>
<proteinExistence type="predicted"/>
<comment type="caution">
    <text evidence="1">The sequence shown here is derived from an EMBL/GenBank/DDBJ whole genome shotgun (WGS) entry which is preliminary data.</text>
</comment>
<feature type="non-terminal residue" evidence="1">
    <location>
        <position position="1"/>
    </location>
</feature>
<organism evidence="1 2">
    <name type="scientific">Capnocytophaga gingivalis</name>
    <dbReference type="NCBI Taxonomy" id="1017"/>
    <lineage>
        <taxon>Bacteria</taxon>
        <taxon>Pseudomonadati</taxon>
        <taxon>Bacteroidota</taxon>
        <taxon>Flavobacteriia</taxon>
        <taxon>Flavobacteriales</taxon>
        <taxon>Flavobacteriaceae</taxon>
        <taxon>Capnocytophaga</taxon>
    </lineage>
</organism>
<accession>A0ABU5YDZ1</accession>
<sequence>ASKTAAEQYMLATGKGGDTITILFLAQSTYPIDSNTHNVYLMLGLPNGVDTVAAPIKLLMSPYPSGGVVSAFTATYTFHVED</sequence>
<reference evidence="1 2" key="1">
    <citation type="submission" date="2023-12" db="EMBL/GenBank/DDBJ databases">
        <title>Genomic sequences of Capnocytophaga and Parvimonas strains.</title>
        <authorList>
            <person name="Watt R.M."/>
            <person name="Wang M."/>
            <person name="Yang T."/>
            <person name="Tong W.M."/>
        </authorList>
    </citation>
    <scope>NUCLEOTIDE SEQUENCE [LARGE SCALE GENOMIC DNA]</scope>
    <source>
        <strain evidence="1 2">CCUG 13156</strain>
    </source>
</reference>
<protein>
    <submittedName>
        <fullName evidence="1">Uncharacterized protein</fullName>
    </submittedName>
</protein>
<keyword evidence="2" id="KW-1185">Reference proteome</keyword>
<dbReference type="RefSeq" id="WP_323980455.1">
    <property type="nucleotide sequence ID" value="NZ_JAYKBV010000105.1"/>
</dbReference>
<gene>
    <name evidence="1" type="ORF">VJJ49_15165</name>
</gene>
<evidence type="ECO:0000313" key="2">
    <source>
        <dbReference type="Proteomes" id="UP001324270"/>
    </source>
</evidence>
<feature type="non-terminal residue" evidence="1">
    <location>
        <position position="82"/>
    </location>
</feature>
<name>A0ABU5YDZ1_9FLAO</name>
<evidence type="ECO:0000313" key="1">
    <source>
        <dbReference type="EMBL" id="MEB3042011.1"/>
    </source>
</evidence>